<dbReference type="OrthoDB" id="414698at2759"/>
<evidence type="ECO:0000313" key="4">
    <source>
        <dbReference type="EMBL" id="VEN51494.1"/>
    </source>
</evidence>
<keyword evidence="2" id="KW-0378">Hydrolase</keyword>
<dbReference type="AlphaFoldDB" id="A0A653CU94"/>
<dbReference type="InterPro" id="IPR029058">
    <property type="entry name" value="AB_hydrolase_fold"/>
</dbReference>
<dbReference type="Proteomes" id="UP000410492">
    <property type="component" value="Unassembled WGS sequence"/>
</dbReference>
<organism evidence="4 5">
    <name type="scientific">Callosobruchus maculatus</name>
    <name type="common">Southern cowpea weevil</name>
    <name type="synonym">Pulse bruchid</name>
    <dbReference type="NCBI Taxonomy" id="64391"/>
    <lineage>
        <taxon>Eukaryota</taxon>
        <taxon>Metazoa</taxon>
        <taxon>Ecdysozoa</taxon>
        <taxon>Arthropoda</taxon>
        <taxon>Hexapoda</taxon>
        <taxon>Insecta</taxon>
        <taxon>Pterygota</taxon>
        <taxon>Neoptera</taxon>
        <taxon>Endopterygota</taxon>
        <taxon>Coleoptera</taxon>
        <taxon>Polyphaga</taxon>
        <taxon>Cucujiformia</taxon>
        <taxon>Chrysomeloidea</taxon>
        <taxon>Chrysomelidae</taxon>
        <taxon>Bruchinae</taxon>
        <taxon>Bruchini</taxon>
        <taxon>Callosobruchus</taxon>
    </lineage>
</organism>
<dbReference type="GO" id="GO:0005737">
    <property type="term" value="C:cytoplasm"/>
    <property type="evidence" value="ECO:0007669"/>
    <property type="project" value="TreeGrafter"/>
</dbReference>
<dbReference type="EMBL" id="CAACVG010008916">
    <property type="protein sequence ID" value="VEN51494.1"/>
    <property type="molecule type" value="Genomic_DNA"/>
</dbReference>
<dbReference type="PANTHER" id="PTHR48070:SF6">
    <property type="entry name" value="ESTERASE OVCA2"/>
    <property type="match status" value="1"/>
</dbReference>
<dbReference type="FunFam" id="3.40.50.1820:FF:000073">
    <property type="entry name" value="esterase OVCA2 isoform X6"/>
    <property type="match status" value="1"/>
</dbReference>
<dbReference type="InterPro" id="IPR050593">
    <property type="entry name" value="LovG"/>
</dbReference>
<feature type="domain" description="Serine hydrolase" evidence="3">
    <location>
        <begin position="17"/>
        <end position="231"/>
    </location>
</feature>
<dbReference type="Gene3D" id="3.40.50.1820">
    <property type="entry name" value="alpha/beta hydrolase"/>
    <property type="match status" value="1"/>
</dbReference>
<dbReference type="PANTHER" id="PTHR48070">
    <property type="entry name" value="ESTERASE OVCA2"/>
    <property type="match status" value="1"/>
</dbReference>
<dbReference type="GO" id="GO:0032526">
    <property type="term" value="P:response to retinoic acid"/>
    <property type="evidence" value="ECO:0007669"/>
    <property type="project" value="TreeGrafter"/>
</dbReference>
<sequence>MDNNRQIEQKCCTEDSMSQKLKVLAIHGYRQNGETFRAKTGSFRKMVHKWAQFTYITAPHKVILVDDSNDLNKCEEPDIGQSQDEEQYGWFFNRDDNTFRGIRKGGPAIGFEESVKLIEQIFTEEGPFDGLVGFSQGACFVGLLCDLQQRGLTKFNFGFAVLASGFKSGSLPHLKYYSDRINLPSLHIFGENDKIIPTEMSEALSNSFEDPVIVRHPGGHYLPASAAQKHQYQKFFKLQLLQKQCKEQQVEKSVYTSSETAHG</sequence>
<protein>
    <recommendedName>
        <fullName evidence="3">Serine hydrolase domain-containing protein</fullName>
    </recommendedName>
</protein>
<comment type="similarity">
    <text evidence="1">Belongs to the LovG family.</text>
</comment>
<accession>A0A653CU94</accession>
<dbReference type="InterPro" id="IPR005645">
    <property type="entry name" value="FSH-like_dom"/>
</dbReference>
<name>A0A653CU94_CALMS</name>
<dbReference type="GO" id="GO:0005634">
    <property type="term" value="C:nucleus"/>
    <property type="evidence" value="ECO:0007669"/>
    <property type="project" value="TreeGrafter"/>
</dbReference>
<keyword evidence="5" id="KW-1185">Reference proteome</keyword>
<evidence type="ECO:0000256" key="1">
    <source>
        <dbReference type="ARBA" id="ARBA00005863"/>
    </source>
</evidence>
<proteinExistence type="inferred from homology"/>
<gene>
    <name evidence="4" type="ORF">CALMAC_LOCUS11926</name>
</gene>
<evidence type="ECO:0000256" key="2">
    <source>
        <dbReference type="ARBA" id="ARBA00022801"/>
    </source>
</evidence>
<evidence type="ECO:0000313" key="5">
    <source>
        <dbReference type="Proteomes" id="UP000410492"/>
    </source>
</evidence>
<dbReference type="SUPFAM" id="SSF53474">
    <property type="entry name" value="alpha/beta-Hydrolases"/>
    <property type="match status" value="1"/>
</dbReference>
<reference evidence="4 5" key="1">
    <citation type="submission" date="2019-01" db="EMBL/GenBank/DDBJ databases">
        <authorList>
            <person name="Sayadi A."/>
        </authorList>
    </citation>
    <scope>NUCLEOTIDE SEQUENCE [LARGE SCALE GENOMIC DNA]</scope>
</reference>
<dbReference type="Pfam" id="PF03959">
    <property type="entry name" value="FSH1"/>
    <property type="match status" value="1"/>
</dbReference>
<dbReference type="GO" id="GO:0016787">
    <property type="term" value="F:hydrolase activity"/>
    <property type="evidence" value="ECO:0007669"/>
    <property type="project" value="UniProtKB-KW"/>
</dbReference>
<evidence type="ECO:0000259" key="3">
    <source>
        <dbReference type="Pfam" id="PF03959"/>
    </source>
</evidence>